<reference evidence="2 3" key="1">
    <citation type="submission" date="2020-03" db="EMBL/GenBank/DDBJ databases">
        <title>Whole genome sequencing of clinical and environmental type strains of Ochrobactrum.</title>
        <authorList>
            <person name="Dharne M."/>
        </authorList>
    </citation>
    <scope>NUCLEOTIDE SEQUENCE [LARGE SCALE GENOMIC DNA]</scope>
    <source>
        <strain evidence="2 3">CIP 109452</strain>
    </source>
</reference>
<evidence type="ECO:0000256" key="1">
    <source>
        <dbReference type="SAM" id="MobiDB-lite"/>
    </source>
</evidence>
<name>A0ABX1DLI4_9HYPH</name>
<accession>A0ABX1DLI4</accession>
<evidence type="ECO:0000313" key="3">
    <source>
        <dbReference type="Proteomes" id="UP000704467"/>
    </source>
</evidence>
<proteinExistence type="predicted"/>
<dbReference type="EMBL" id="JAAVLN010000001">
    <property type="protein sequence ID" value="NKC03839.1"/>
    <property type="molecule type" value="Genomic_DNA"/>
</dbReference>
<sequence>MALQKFNAVSGEAGTLPDFRPETAHMQGGVERAVKLHHQARPPSLRNPDYLIWSSL</sequence>
<dbReference type="Proteomes" id="UP000704467">
    <property type="component" value="Unassembled WGS sequence"/>
</dbReference>
<feature type="region of interest" description="Disordered" evidence="1">
    <location>
        <begin position="1"/>
        <end position="21"/>
    </location>
</feature>
<dbReference type="RefSeq" id="WP_171058761.1">
    <property type="nucleotide sequence ID" value="NZ_VCPE01000006.1"/>
</dbReference>
<gene>
    <name evidence="2" type="ORF">HED55_12840</name>
</gene>
<evidence type="ECO:0000313" key="2">
    <source>
        <dbReference type="EMBL" id="NKC03839.1"/>
    </source>
</evidence>
<comment type="caution">
    <text evidence="2">The sequence shown here is derived from an EMBL/GenBank/DDBJ whole genome shotgun (WGS) entry which is preliminary data.</text>
</comment>
<keyword evidence="3" id="KW-1185">Reference proteome</keyword>
<protein>
    <submittedName>
        <fullName evidence="2">Uncharacterized protein</fullName>
    </submittedName>
</protein>
<organism evidence="2 3">
    <name type="scientific">Brucella haematophila</name>
    <dbReference type="NCBI Taxonomy" id="419474"/>
    <lineage>
        <taxon>Bacteria</taxon>
        <taxon>Pseudomonadati</taxon>
        <taxon>Pseudomonadota</taxon>
        <taxon>Alphaproteobacteria</taxon>
        <taxon>Hyphomicrobiales</taxon>
        <taxon>Brucellaceae</taxon>
        <taxon>Brucella/Ochrobactrum group</taxon>
        <taxon>Brucella</taxon>
    </lineage>
</organism>